<evidence type="ECO:0000313" key="9">
    <source>
        <dbReference type="Proteomes" id="UP000229681"/>
    </source>
</evidence>
<dbReference type="InterPro" id="IPR008928">
    <property type="entry name" value="6-hairpin_glycosidase_sf"/>
</dbReference>
<feature type="binding site" evidence="5">
    <location>
        <begin position="584"/>
        <end position="585"/>
    </location>
    <ligand>
        <name>substrate</name>
    </ligand>
</feature>
<dbReference type="Gene3D" id="2.60.420.10">
    <property type="entry name" value="Maltose phosphorylase, domain 3"/>
    <property type="match status" value="1"/>
</dbReference>
<dbReference type="InterPro" id="IPR017045">
    <property type="entry name" value="Malt_Pase/Glycosyl_Hdrlase"/>
</dbReference>
<dbReference type="SUPFAM" id="SSF48208">
    <property type="entry name" value="Six-hairpin glycosidases"/>
    <property type="match status" value="1"/>
</dbReference>
<dbReference type="InterPro" id="IPR012341">
    <property type="entry name" value="6hp_glycosidase-like_sf"/>
</dbReference>
<dbReference type="Pfam" id="PF03636">
    <property type="entry name" value="Glyco_hydro_65N"/>
    <property type="match status" value="1"/>
</dbReference>
<sequence length="722" mass="81479">MVSPVDQRTWLVSESPFNPFKLHHTETIFTVGNGFMGVRGTFEEGYSGALATTLVHGIFNHAEGDLVPDLVNLPNPLPVQVWVDGELFHLSAGKVLGFRRTLDLKRAVLTREVLWRTSQGLVVKLTFERFASLADEHILVQRVRVRALLGSPQIEIRSTLDAKVTNLGTQHLTDVQTSLTGAEILVTARTTQSGYGIAVCAAHSLSLETPAQSDSEQVCYTFALPQENEISLTKVSAIYTTRQSDQPAAAAQKAAHAALAKGYEMLFAAHCAAWEQYWHTSDVQIEGDEVAQRAVRFTTYHVLIAAPRHDERVSIGAKTLSGFGYKGHVFWDTELFMLPLLIVTQPKLARNLLMYRYHNLQGARNKARANGYEGAMFPWESTDTGEETTPQWSHPQPDGTRIRIWTGDNEQHISTDIAYAVLQYWRWTGDDEFLVKYGAEIVLDTAVFWGSRAEYNAEYDRYELRRQIGPDEYHENVNNSAFTNSMVRWHLQQALAVRDWLLIHHRHAGQALLTRLNVTEERCAKWAEIAAKMYIPRDPETGVLEQFDGFFQLERLDLTHWQPRVANMDWILGHQRAQRTMVIKQADIVMLMALLGDQFGTLEERQANWDFYYPLVDHGSSLSPSTHAWVAARLGLLEEAYKLFIYAANIDLEDLKGNVSDGIHAAACGGVWQAIAFGFAGLCLDERGELQVQPNLPSHWRSLTLRAYHRGQLKTIRLTAQD</sequence>
<dbReference type="GO" id="GO:0030246">
    <property type="term" value="F:carbohydrate binding"/>
    <property type="evidence" value="ECO:0007669"/>
    <property type="project" value="InterPro"/>
</dbReference>
<dbReference type="GO" id="GO:0005975">
    <property type="term" value="P:carbohydrate metabolic process"/>
    <property type="evidence" value="ECO:0007669"/>
    <property type="project" value="InterPro"/>
</dbReference>
<evidence type="ECO:0000256" key="3">
    <source>
        <dbReference type="ARBA" id="ARBA00022679"/>
    </source>
</evidence>
<dbReference type="InterPro" id="IPR011013">
    <property type="entry name" value="Gal_mutarotase_sf_dom"/>
</dbReference>
<evidence type="ECO:0000256" key="2">
    <source>
        <dbReference type="ARBA" id="ARBA00022676"/>
    </source>
</evidence>
<dbReference type="EMBL" id="PGTM01000032">
    <property type="protein sequence ID" value="PJF36766.1"/>
    <property type="molecule type" value="Genomic_DNA"/>
</dbReference>
<dbReference type="Gene3D" id="2.70.98.40">
    <property type="entry name" value="Glycoside hydrolase, family 65, N-terminal domain"/>
    <property type="match status" value="1"/>
</dbReference>
<dbReference type="Pfam" id="PF03632">
    <property type="entry name" value="Glyco_hydro_65m"/>
    <property type="match status" value="1"/>
</dbReference>
<dbReference type="PANTHER" id="PTHR11051">
    <property type="entry name" value="GLYCOSYL HYDROLASE-RELATED"/>
    <property type="match status" value="1"/>
</dbReference>
<dbReference type="InterPro" id="IPR005195">
    <property type="entry name" value="Glyco_hydro_65_M"/>
</dbReference>
<proteinExistence type="inferred from homology"/>
<dbReference type="Proteomes" id="UP000229681">
    <property type="component" value="Unassembled WGS sequence"/>
</dbReference>
<dbReference type="GO" id="GO:0016757">
    <property type="term" value="F:glycosyltransferase activity"/>
    <property type="evidence" value="ECO:0007669"/>
    <property type="project" value="UniProtKB-KW"/>
</dbReference>
<dbReference type="PIRSF" id="PIRSF036289">
    <property type="entry name" value="Glycosyl_hydrolase_malt_phosph"/>
    <property type="match status" value="1"/>
</dbReference>
<evidence type="ECO:0000259" key="6">
    <source>
        <dbReference type="Pfam" id="PF03632"/>
    </source>
</evidence>
<feature type="active site" description="Proton donor" evidence="4">
    <location>
        <position position="472"/>
    </location>
</feature>
<gene>
    <name evidence="8" type="ORF">CUN49_03760</name>
</gene>
<evidence type="ECO:0000259" key="7">
    <source>
        <dbReference type="Pfam" id="PF03636"/>
    </source>
</evidence>
<feature type="domain" description="Glycoside hydrolase family 65 central catalytic" evidence="6">
    <location>
        <begin position="296"/>
        <end position="673"/>
    </location>
</feature>
<dbReference type="InterPro" id="IPR005196">
    <property type="entry name" value="Glyco_hydro_65_N"/>
</dbReference>
<dbReference type="Gene3D" id="1.50.10.10">
    <property type="match status" value="1"/>
</dbReference>
<name>A0A2M8PGT4_9CHLR</name>
<evidence type="ECO:0000256" key="5">
    <source>
        <dbReference type="PIRSR" id="PIRSR036289-51"/>
    </source>
</evidence>
<comment type="caution">
    <text evidence="8">The sequence shown here is derived from an EMBL/GenBank/DDBJ whole genome shotgun (WGS) entry which is preliminary data.</text>
</comment>
<dbReference type="InterPro" id="IPR037018">
    <property type="entry name" value="GH65_N"/>
</dbReference>
<comment type="similarity">
    <text evidence="1">Belongs to the glycosyl hydrolase 65 family.</text>
</comment>
<feature type="domain" description="Glycoside hydrolase family 65 N-terminal" evidence="7">
    <location>
        <begin position="14"/>
        <end position="242"/>
    </location>
</feature>
<keyword evidence="8" id="KW-0378">Hydrolase</keyword>
<dbReference type="GO" id="GO:0004553">
    <property type="term" value="F:hydrolase activity, hydrolyzing O-glycosyl compounds"/>
    <property type="evidence" value="ECO:0007669"/>
    <property type="project" value="TreeGrafter"/>
</dbReference>
<accession>A0A2M8PGT4</accession>
<dbReference type="AlphaFoldDB" id="A0A2M8PGT4"/>
<evidence type="ECO:0000256" key="4">
    <source>
        <dbReference type="PIRSR" id="PIRSR036289-50"/>
    </source>
</evidence>
<feature type="binding site" evidence="5">
    <location>
        <begin position="331"/>
        <end position="332"/>
    </location>
    <ligand>
        <name>substrate</name>
    </ligand>
</feature>
<protein>
    <submittedName>
        <fullName evidence="8">Glycoside hydrolase family 65 protein</fullName>
    </submittedName>
</protein>
<dbReference type="PANTHER" id="PTHR11051:SF8">
    <property type="entry name" value="PROTEIN-GLUCOSYLGALACTOSYLHYDROXYLYSINE GLUCOSIDASE"/>
    <property type="match status" value="1"/>
</dbReference>
<keyword evidence="3" id="KW-0808">Transferase</keyword>
<dbReference type="SUPFAM" id="SSF74650">
    <property type="entry name" value="Galactose mutarotase-like"/>
    <property type="match status" value="1"/>
</dbReference>
<organism evidence="8 9">
    <name type="scientific">Candidatus Thermofonsia Clade 1 bacterium</name>
    <dbReference type="NCBI Taxonomy" id="2364210"/>
    <lineage>
        <taxon>Bacteria</taxon>
        <taxon>Bacillati</taxon>
        <taxon>Chloroflexota</taxon>
        <taxon>Candidatus Thermofontia</taxon>
        <taxon>Candidatus Thermofonsia Clade 1</taxon>
    </lineage>
</organism>
<evidence type="ECO:0000313" key="8">
    <source>
        <dbReference type="EMBL" id="PJF36766.1"/>
    </source>
</evidence>
<keyword evidence="2" id="KW-0328">Glycosyltransferase</keyword>
<evidence type="ECO:0000256" key="1">
    <source>
        <dbReference type="ARBA" id="ARBA00006768"/>
    </source>
</evidence>
<reference evidence="8 9" key="1">
    <citation type="submission" date="2017-11" db="EMBL/GenBank/DDBJ databases">
        <title>Evolution of Phototrophy in the Chloroflexi Phylum Driven by Horizontal Gene Transfer.</title>
        <authorList>
            <person name="Ward L.M."/>
            <person name="Hemp J."/>
            <person name="Shih P.M."/>
            <person name="Mcglynn S.E."/>
            <person name="Fischer W."/>
        </authorList>
    </citation>
    <scope>NUCLEOTIDE SEQUENCE [LARGE SCALE GENOMIC DNA]</scope>
    <source>
        <strain evidence="8">JP3_13</strain>
    </source>
</reference>